<keyword evidence="3" id="KW-1185">Reference proteome</keyword>
<dbReference type="Proteomes" id="UP000794436">
    <property type="component" value="Unassembled WGS sequence"/>
</dbReference>
<evidence type="ECO:0000313" key="2">
    <source>
        <dbReference type="EMBL" id="TMW69692.1"/>
    </source>
</evidence>
<feature type="compositionally biased region" description="Polar residues" evidence="1">
    <location>
        <begin position="1"/>
        <end position="15"/>
    </location>
</feature>
<feature type="region of interest" description="Disordered" evidence="1">
    <location>
        <begin position="1"/>
        <end position="24"/>
    </location>
</feature>
<comment type="caution">
    <text evidence="2">The sequence shown here is derived from an EMBL/GenBank/DDBJ whole genome shotgun (WGS) entry which is preliminary data.</text>
</comment>
<accession>A0A8K1FS58</accession>
<name>A0A8K1FS58_PYTOL</name>
<gene>
    <name evidence="2" type="ORF">Poli38472_001848</name>
</gene>
<reference evidence="2" key="1">
    <citation type="submission" date="2019-03" db="EMBL/GenBank/DDBJ databases">
        <title>Long read genome sequence of the mycoparasitic Pythium oligandrum ATCC 38472 isolated from sugarbeet rhizosphere.</title>
        <authorList>
            <person name="Gaulin E."/>
        </authorList>
    </citation>
    <scope>NUCLEOTIDE SEQUENCE</scope>
    <source>
        <strain evidence="2">ATCC 38472_TT</strain>
    </source>
</reference>
<sequence length="147" mass="16616">MTSVNMNNSATGSNTPPSPEMRCQYPSKRCDNPRTTKRGGGLHRLCAFHRERANKNQWLVDQRRRMRREREGAMKRRSSNGYAVPADLTIRAPEPAIDELIDADEPCTPLGEEDLKILLALLFDEDDDTDVSECGRTSDLSMCDFVL</sequence>
<evidence type="ECO:0000256" key="1">
    <source>
        <dbReference type="SAM" id="MobiDB-lite"/>
    </source>
</evidence>
<protein>
    <submittedName>
        <fullName evidence="2">Uncharacterized protein</fullName>
    </submittedName>
</protein>
<organism evidence="2 3">
    <name type="scientific">Pythium oligandrum</name>
    <name type="common">Mycoparasitic fungus</name>
    <dbReference type="NCBI Taxonomy" id="41045"/>
    <lineage>
        <taxon>Eukaryota</taxon>
        <taxon>Sar</taxon>
        <taxon>Stramenopiles</taxon>
        <taxon>Oomycota</taxon>
        <taxon>Peronosporomycetes</taxon>
        <taxon>Pythiales</taxon>
        <taxon>Pythiaceae</taxon>
        <taxon>Pythium</taxon>
    </lineage>
</organism>
<dbReference type="OrthoDB" id="66908at2759"/>
<dbReference type="EMBL" id="SPLM01000001">
    <property type="protein sequence ID" value="TMW69692.1"/>
    <property type="molecule type" value="Genomic_DNA"/>
</dbReference>
<proteinExistence type="predicted"/>
<dbReference type="AlphaFoldDB" id="A0A8K1FS58"/>
<evidence type="ECO:0000313" key="3">
    <source>
        <dbReference type="Proteomes" id="UP000794436"/>
    </source>
</evidence>